<dbReference type="SUPFAM" id="SSF102114">
    <property type="entry name" value="Radical SAM enzymes"/>
    <property type="match status" value="1"/>
</dbReference>
<dbReference type="PROSITE" id="PS01278">
    <property type="entry name" value="MTTASE_RADICAL"/>
    <property type="match status" value="1"/>
</dbReference>
<keyword evidence="5" id="KW-0479">Metal-binding</keyword>
<dbReference type="InterPro" id="IPR020612">
    <property type="entry name" value="Methylthiotransferase_CS"/>
</dbReference>
<proteinExistence type="predicted"/>
<dbReference type="GO" id="GO:0051539">
    <property type="term" value="F:4 iron, 4 sulfur cluster binding"/>
    <property type="evidence" value="ECO:0007669"/>
    <property type="project" value="UniProtKB-KW"/>
</dbReference>
<dbReference type="PROSITE" id="PS51918">
    <property type="entry name" value="RADICAL_SAM"/>
    <property type="match status" value="1"/>
</dbReference>
<dbReference type="PANTHER" id="PTHR11918">
    <property type="entry name" value="RADICAL SAM PROTEINS"/>
    <property type="match status" value="1"/>
</dbReference>
<name>A0A212LBC2_9BACT</name>
<dbReference type="GO" id="GO:0035598">
    <property type="term" value="F:tRNA (N(6)-L-threonylcarbamoyladenosine(37)-C(2))-methylthiotransferase activity"/>
    <property type="evidence" value="ECO:0007669"/>
    <property type="project" value="TreeGrafter"/>
</dbReference>
<dbReference type="SMART" id="SM00729">
    <property type="entry name" value="Elp3"/>
    <property type="match status" value="1"/>
</dbReference>
<evidence type="ECO:0000256" key="4">
    <source>
        <dbReference type="ARBA" id="ARBA00022691"/>
    </source>
</evidence>
<dbReference type="Gene3D" id="3.40.50.12160">
    <property type="entry name" value="Methylthiotransferase, N-terminal domain"/>
    <property type="match status" value="1"/>
</dbReference>
<keyword evidence="6" id="KW-0408">Iron</keyword>
<accession>A0A212LBC2</accession>
<evidence type="ECO:0000313" key="10">
    <source>
        <dbReference type="EMBL" id="SCM74874.1"/>
    </source>
</evidence>
<evidence type="ECO:0000259" key="9">
    <source>
        <dbReference type="PROSITE" id="PS51918"/>
    </source>
</evidence>
<gene>
    <name evidence="10" type="ORF">KL86DES1_22209</name>
</gene>
<evidence type="ECO:0000256" key="1">
    <source>
        <dbReference type="ARBA" id="ARBA00001966"/>
    </source>
</evidence>
<keyword evidence="3" id="KW-0808">Transferase</keyword>
<evidence type="ECO:0000259" key="8">
    <source>
        <dbReference type="PROSITE" id="PS51449"/>
    </source>
</evidence>
<dbReference type="PROSITE" id="PS51449">
    <property type="entry name" value="MTTASE_N"/>
    <property type="match status" value="1"/>
</dbReference>
<dbReference type="PANTHER" id="PTHR11918:SF45">
    <property type="entry name" value="THREONYLCARBAMOYLADENOSINE TRNA METHYLTHIOTRANSFERASE"/>
    <property type="match status" value="1"/>
</dbReference>
<dbReference type="InterPro" id="IPR006638">
    <property type="entry name" value="Elp3/MiaA/NifB-like_rSAM"/>
</dbReference>
<dbReference type="AlphaFoldDB" id="A0A212LBC2"/>
<evidence type="ECO:0000256" key="3">
    <source>
        <dbReference type="ARBA" id="ARBA00022679"/>
    </source>
</evidence>
<evidence type="ECO:0000256" key="2">
    <source>
        <dbReference type="ARBA" id="ARBA00022485"/>
    </source>
</evidence>
<protein>
    <submittedName>
        <fullName evidence="10">RNA modification enzyme, MiaB family</fullName>
    </submittedName>
</protein>
<sequence length="541" mass="58427">MLTWKFFLVTFGCKVNQYETQALREAWQNLGGEECSSPAGADVVCVNSCAITSKGERDARNAVFRLRREAPKARLILTGCAARLFAEYKPRPGATWAAPDLLIAQEHKDVLLQGPWVTPPVGLHSLTPDAGRPAGTSSTGYVSKPAAAIPVPAPVTEGMASQPAQPDVFPPFAISTFKRARPVLKVQDGCAHRCTYCIVPLTRGRPHSRPLEDIVAEARRLLEAGHVEVMISGINLGQYGRGSEHLGDFWNLLRALDAALAPEFAGQARFRISSLEPGQLNERGLDTLLGCALLCPHLHISLQHGSQSVLKRMGRGHYSAAMLEKAVTSLSTHWPVMGLGADIIAGFPGETEEDVQELLALIERLPLTYAHVFPYSRRPGTAAERFDKQVPQALKLERAARIRQAVAHKQRAFLEAQLRIPHMLLAADIADVSNGVEVVDISSGADISNAADVSNAANAAGTALNWAKGVAAKPLKGVNEYYAACFMPRAPQTMNEHARPSHGRQPRSGLLAVRPVAVTDKGLLVEELPVSKDRTAEALLL</sequence>
<dbReference type="InterPro" id="IPR007197">
    <property type="entry name" value="rSAM"/>
</dbReference>
<dbReference type="CDD" id="cd01335">
    <property type="entry name" value="Radical_SAM"/>
    <property type="match status" value="1"/>
</dbReference>
<dbReference type="Gene3D" id="3.80.30.20">
    <property type="entry name" value="tm_1862 like domain"/>
    <property type="match status" value="1"/>
</dbReference>
<feature type="domain" description="Radical SAM core" evidence="9">
    <location>
        <begin position="176"/>
        <end position="412"/>
    </location>
</feature>
<comment type="cofactor">
    <cofactor evidence="1">
        <name>[4Fe-4S] cluster</name>
        <dbReference type="ChEBI" id="CHEBI:49883"/>
    </cofactor>
</comment>
<evidence type="ECO:0000256" key="5">
    <source>
        <dbReference type="ARBA" id="ARBA00022723"/>
    </source>
</evidence>
<dbReference type="InterPro" id="IPR038135">
    <property type="entry name" value="Methylthiotransferase_N_sf"/>
</dbReference>
<dbReference type="GO" id="GO:0046872">
    <property type="term" value="F:metal ion binding"/>
    <property type="evidence" value="ECO:0007669"/>
    <property type="project" value="UniProtKB-KW"/>
</dbReference>
<dbReference type="Pfam" id="PF04055">
    <property type="entry name" value="Radical_SAM"/>
    <property type="match status" value="1"/>
</dbReference>
<dbReference type="InterPro" id="IPR013848">
    <property type="entry name" value="Methylthiotransferase_N"/>
</dbReference>
<keyword evidence="2" id="KW-0004">4Fe-4S</keyword>
<feature type="domain" description="MTTase N-terminal" evidence="8">
    <location>
        <begin position="4"/>
        <end position="113"/>
    </location>
</feature>
<organism evidence="10">
    <name type="scientific">uncultured Desulfovibrio sp</name>
    <dbReference type="NCBI Taxonomy" id="167968"/>
    <lineage>
        <taxon>Bacteria</taxon>
        <taxon>Pseudomonadati</taxon>
        <taxon>Thermodesulfobacteriota</taxon>
        <taxon>Desulfovibrionia</taxon>
        <taxon>Desulfovibrionales</taxon>
        <taxon>Desulfovibrionaceae</taxon>
        <taxon>Desulfovibrio</taxon>
        <taxon>environmental samples</taxon>
    </lineage>
</organism>
<reference evidence="10" key="1">
    <citation type="submission" date="2016-08" db="EMBL/GenBank/DDBJ databases">
        <authorList>
            <person name="Seilhamer J.J."/>
        </authorList>
    </citation>
    <scope>NUCLEOTIDE SEQUENCE</scope>
    <source>
        <strain evidence="10">86-1</strain>
    </source>
</reference>
<keyword evidence="7" id="KW-0411">Iron-sulfur</keyword>
<evidence type="ECO:0000256" key="7">
    <source>
        <dbReference type="ARBA" id="ARBA00023014"/>
    </source>
</evidence>
<dbReference type="Pfam" id="PF00919">
    <property type="entry name" value="UPF0004"/>
    <property type="match status" value="1"/>
</dbReference>
<dbReference type="SFLD" id="SFLDS00029">
    <property type="entry name" value="Radical_SAM"/>
    <property type="match status" value="1"/>
</dbReference>
<dbReference type="InterPro" id="IPR023404">
    <property type="entry name" value="rSAM_horseshoe"/>
</dbReference>
<dbReference type="EMBL" id="FMJC01000002">
    <property type="protein sequence ID" value="SCM74874.1"/>
    <property type="molecule type" value="Genomic_DNA"/>
</dbReference>
<dbReference type="InterPro" id="IPR058240">
    <property type="entry name" value="rSAM_sf"/>
</dbReference>
<evidence type="ECO:0000256" key="6">
    <source>
        <dbReference type="ARBA" id="ARBA00023004"/>
    </source>
</evidence>
<keyword evidence="4" id="KW-0949">S-adenosyl-L-methionine</keyword>
<dbReference type="SFLD" id="SFLDG01082">
    <property type="entry name" value="B12-binding_domain_containing"/>
    <property type="match status" value="1"/>
</dbReference>